<comment type="caution">
    <text evidence="2">The sequence shown here is derived from an EMBL/GenBank/DDBJ whole genome shotgun (WGS) entry which is preliminary data.</text>
</comment>
<evidence type="ECO:0000259" key="1">
    <source>
        <dbReference type="Pfam" id="PF26133"/>
    </source>
</evidence>
<name>A0AA88J3P5_FICCA</name>
<dbReference type="EMBL" id="BTGU01000109">
    <property type="protein sequence ID" value="GMN61280.1"/>
    <property type="molecule type" value="Genomic_DNA"/>
</dbReference>
<evidence type="ECO:0000313" key="2">
    <source>
        <dbReference type="EMBL" id="GMN61280.1"/>
    </source>
</evidence>
<organism evidence="2 3">
    <name type="scientific">Ficus carica</name>
    <name type="common">Common fig</name>
    <dbReference type="NCBI Taxonomy" id="3494"/>
    <lineage>
        <taxon>Eukaryota</taxon>
        <taxon>Viridiplantae</taxon>
        <taxon>Streptophyta</taxon>
        <taxon>Embryophyta</taxon>
        <taxon>Tracheophyta</taxon>
        <taxon>Spermatophyta</taxon>
        <taxon>Magnoliopsida</taxon>
        <taxon>eudicotyledons</taxon>
        <taxon>Gunneridae</taxon>
        <taxon>Pentapetalae</taxon>
        <taxon>rosids</taxon>
        <taxon>fabids</taxon>
        <taxon>Rosales</taxon>
        <taxon>Moraceae</taxon>
        <taxon>Ficeae</taxon>
        <taxon>Ficus</taxon>
    </lineage>
</organism>
<protein>
    <recommendedName>
        <fullName evidence="1">DUF8039 domain-containing protein</fullName>
    </recommendedName>
</protein>
<proteinExistence type="predicted"/>
<evidence type="ECO:0000313" key="3">
    <source>
        <dbReference type="Proteomes" id="UP001187192"/>
    </source>
</evidence>
<dbReference type="Proteomes" id="UP001187192">
    <property type="component" value="Unassembled WGS sequence"/>
</dbReference>
<sequence length="131" mass="14132">MAEETTTPTLDQHNNFKASCTLNEKKAGPSVLQPMPNASKECQLFLTNLVNEGDVLVVIGKAYMDCVPTDTVHGIPLGEENVRVTITVPKLKRALLPISTNEATCIEEAVGGFVAWPKRLVVVQISLSQAS</sequence>
<feature type="domain" description="DUF8039" evidence="1">
    <location>
        <begin position="39"/>
        <end position="123"/>
    </location>
</feature>
<reference evidence="2" key="1">
    <citation type="submission" date="2023-07" db="EMBL/GenBank/DDBJ databases">
        <title>draft genome sequence of fig (Ficus carica).</title>
        <authorList>
            <person name="Takahashi T."/>
            <person name="Nishimura K."/>
        </authorList>
    </citation>
    <scope>NUCLEOTIDE SEQUENCE</scope>
</reference>
<dbReference type="AlphaFoldDB" id="A0AA88J3P5"/>
<gene>
    <name evidence="2" type="ORF">TIFTF001_030370</name>
</gene>
<keyword evidence="3" id="KW-1185">Reference proteome</keyword>
<dbReference type="Pfam" id="PF26133">
    <property type="entry name" value="DUF8039"/>
    <property type="match status" value="1"/>
</dbReference>
<dbReference type="InterPro" id="IPR058352">
    <property type="entry name" value="DUF8039"/>
</dbReference>
<accession>A0AA88J3P5</accession>